<sequence>METGVETLRSSLSSRLLLLTICFVMVVEVFVYVPSIAQFRRSFLEQRITAAQIAALSLVEAPDHAISKDLEFALLRTAGVKAVSLQLGDRRQLMMEGDAPARIDARYDLRKPSIPNMIGDAFVTLARGGKGMIMVSGEPLHRLGEEEISIILDESALFDAMALYSRNVMVLSVIISVFTAGLVFLALHFLMVRPMRRITRSMVAFRQRPDDPERAIVPSDRHDELGVAERELARMQEELRLALNQRKRLAHVGAAVSKVNHDLRNILATAQLSSDRLMMIDDPKVRDMSSRMISAIDRAIVLCERTLKYGRADEPPPKKRAFNLHDLLEDVRASVGLDLQEENASDGSPKVHLDNAVQKDFALFADPDHMFRVLMNLVRNAANILERTGGRVAVTAEEKGECHFVRVSDTGPGLSKKARENLFVPFKGSTGARGTGLGLAIVAELVEANGGRVVLEHSDDSGTTFVIELPCGAST</sequence>
<dbReference type="EC" id="2.7.13.3" evidence="3"/>
<evidence type="ECO:0000256" key="3">
    <source>
        <dbReference type="ARBA" id="ARBA00012438"/>
    </source>
</evidence>
<keyword evidence="14" id="KW-1185">Reference proteome</keyword>
<dbReference type="Gene3D" id="1.10.287.130">
    <property type="match status" value="1"/>
</dbReference>
<keyword evidence="10" id="KW-1133">Transmembrane helix</keyword>
<evidence type="ECO:0000256" key="1">
    <source>
        <dbReference type="ARBA" id="ARBA00000085"/>
    </source>
</evidence>
<dbReference type="SUPFAM" id="SSF47384">
    <property type="entry name" value="Homodimeric domain of signal transducing histidine kinase"/>
    <property type="match status" value="1"/>
</dbReference>
<feature type="transmembrane region" description="Helical" evidence="10">
    <location>
        <begin position="168"/>
        <end position="192"/>
    </location>
</feature>
<dbReference type="PROSITE" id="PS50885">
    <property type="entry name" value="HAMP"/>
    <property type="match status" value="1"/>
</dbReference>
<dbReference type="InterPro" id="IPR004358">
    <property type="entry name" value="Sig_transdc_His_kin-like_C"/>
</dbReference>
<dbReference type="PRINTS" id="PR00344">
    <property type="entry name" value="BCTRLSENSOR"/>
</dbReference>
<comment type="caution">
    <text evidence="13">The sequence shown here is derived from an EMBL/GenBank/DDBJ whole genome shotgun (WGS) entry which is preliminary data.</text>
</comment>
<evidence type="ECO:0000256" key="9">
    <source>
        <dbReference type="SAM" id="Coils"/>
    </source>
</evidence>
<accession>A0ABQ2LAK0</accession>
<dbReference type="Gene3D" id="3.30.565.10">
    <property type="entry name" value="Histidine kinase-like ATPase, C-terminal domain"/>
    <property type="match status" value="1"/>
</dbReference>
<name>A0ABQ2LAK0_9PROT</name>
<feature type="domain" description="HAMP" evidence="12">
    <location>
        <begin position="189"/>
        <end position="244"/>
    </location>
</feature>
<evidence type="ECO:0000256" key="2">
    <source>
        <dbReference type="ARBA" id="ARBA00004370"/>
    </source>
</evidence>
<feature type="transmembrane region" description="Helical" evidence="10">
    <location>
        <begin position="16"/>
        <end position="37"/>
    </location>
</feature>
<keyword evidence="5" id="KW-0808">Transferase</keyword>
<reference evidence="14" key="1">
    <citation type="journal article" date="2019" name="Int. J. Syst. Evol. Microbiol.">
        <title>The Global Catalogue of Microorganisms (GCM) 10K type strain sequencing project: providing services to taxonomists for standard genome sequencing and annotation.</title>
        <authorList>
            <consortium name="The Broad Institute Genomics Platform"/>
            <consortium name="The Broad Institute Genome Sequencing Center for Infectious Disease"/>
            <person name="Wu L."/>
            <person name="Ma J."/>
        </authorList>
    </citation>
    <scope>NUCLEOTIDE SEQUENCE [LARGE SCALE GENOMIC DNA]</scope>
    <source>
        <strain evidence="14">JCM 17843</strain>
    </source>
</reference>
<dbReference type="PROSITE" id="PS50109">
    <property type="entry name" value="HIS_KIN"/>
    <property type="match status" value="1"/>
</dbReference>
<keyword evidence="9" id="KW-0175">Coiled coil</keyword>
<comment type="subcellular location">
    <subcellularLocation>
        <location evidence="2">Membrane</location>
    </subcellularLocation>
</comment>
<keyword evidence="8" id="KW-0067">ATP-binding</keyword>
<evidence type="ECO:0000259" key="12">
    <source>
        <dbReference type="PROSITE" id="PS50885"/>
    </source>
</evidence>
<comment type="catalytic activity">
    <reaction evidence="1">
        <text>ATP + protein L-histidine = ADP + protein N-phospho-L-histidine.</text>
        <dbReference type="EC" id="2.7.13.3"/>
    </reaction>
</comment>
<dbReference type="EMBL" id="BMOV01000002">
    <property type="protein sequence ID" value="GGO08585.1"/>
    <property type="molecule type" value="Genomic_DNA"/>
</dbReference>
<dbReference type="PANTHER" id="PTHR44936">
    <property type="entry name" value="SENSOR PROTEIN CREC"/>
    <property type="match status" value="1"/>
</dbReference>
<evidence type="ECO:0000259" key="11">
    <source>
        <dbReference type="PROSITE" id="PS50109"/>
    </source>
</evidence>
<dbReference type="InterPro" id="IPR003594">
    <property type="entry name" value="HATPase_dom"/>
</dbReference>
<evidence type="ECO:0000256" key="4">
    <source>
        <dbReference type="ARBA" id="ARBA00022553"/>
    </source>
</evidence>
<keyword evidence="10" id="KW-0812">Transmembrane</keyword>
<proteinExistence type="predicted"/>
<dbReference type="SMART" id="SM00387">
    <property type="entry name" value="HATPase_c"/>
    <property type="match status" value="1"/>
</dbReference>
<keyword evidence="7" id="KW-0418">Kinase</keyword>
<evidence type="ECO:0000256" key="10">
    <source>
        <dbReference type="SAM" id="Phobius"/>
    </source>
</evidence>
<dbReference type="InterPro" id="IPR050980">
    <property type="entry name" value="2C_sensor_his_kinase"/>
</dbReference>
<organism evidence="13 14">
    <name type="scientific">Iodidimonas muriae</name>
    <dbReference type="NCBI Taxonomy" id="261467"/>
    <lineage>
        <taxon>Bacteria</taxon>
        <taxon>Pseudomonadati</taxon>
        <taxon>Pseudomonadota</taxon>
        <taxon>Alphaproteobacteria</taxon>
        <taxon>Iodidimonadales</taxon>
        <taxon>Iodidimonadaceae</taxon>
        <taxon>Iodidimonas</taxon>
    </lineage>
</organism>
<feature type="coiled-coil region" evidence="9">
    <location>
        <begin position="225"/>
        <end position="252"/>
    </location>
</feature>
<evidence type="ECO:0000256" key="7">
    <source>
        <dbReference type="ARBA" id="ARBA00022777"/>
    </source>
</evidence>
<evidence type="ECO:0000313" key="13">
    <source>
        <dbReference type="EMBL" id="GGO08585.1"/>
    </source>
</evidence>
<dbReference type="InterPro" id="IPR005467">
    <property type="entry name" value="His_kinase_dom"/>
</dbReference>
<keyword evidence="6" id="KW-0547">Nucleotide-binding</keyword>
<keyword evidence="10" id="KW-0472">Membrane</keyword>
<gene>
    <name evidence="13" type="ORF">GCM10007972_09100</name>
</gene>
<protein>
    <recommendedName>
        <fullName evidence="3">histidine kinase</fullName>
        <ecNumber evidence="3">2.7.13.3</ecNumber>
    </recommendedName>
</protein>
<dbReference type="InterPro" id="IPR036890">
    <property type="entry name" value="HATPase_C_sf"/>
</dbReference>
<dbReference type="SUPFAM" id="SSF55874">
    <property type="entry name" value="ATPase domain of HSP90 chaperone/DNA topoisomerase II/histidine kinase"/>
    <property type="match status" value="1"/>
</dbReference>
<dbReference type="InterPro" id="IPR003660">
    <property type="entry name" value="HAMP_dom"/>
</dbReference>
<feature type="domain" description="Histidine kinase" evidence="11">
    <location>
        <begin position="258"/>
        <end position="473"/>
    </location>
</feature>
<evidence type="ECO:0000313" key="14">
    <source>
        <dbReference type="Proteomes" id="UP000602381"/>
    </source>
</evidence>
<dbReference type="PANTHER" id="PTHR44936:SF10">
    <property type="entry name" value="SENSOR PROTEIN RSTB"/>
    <property type="match status" value="1"/>
</dbReference>
<dbReference type="Pfam" id="PF02518">
    <property type="entry name" value="HATPase_c"/>
    <property type="match status" value="1"/>
</dbReference>
<keyword evidence="4" id="KW-0597">Phosphoprotein</keyword>
<dbReference type="InterPro" id="IPR036097">
    <property type="entry name" value="HisK_dim/P_sf"/>
</dbReference>
<evidence type="ECO:0000256" key="8">
    <source>
        <dbReference type="ARBA" id="ARBA00022840"/>
    </source>
</evidence>
<dbReference type="Proteomes" id="UP000602381">
    <property type="component" value="Unassembled WGS sequence"/>
</dbReference>
<evidence type="ECO:0000256" key="5">
    <source>
        <dbReference type="ARBA" id="ARBA00022679"/>
    </source>
</evidence>
<evidence type="ECO:0000256" key="6">
    <source>
        <dbReference type="ARBA" id="ARBA00022741"/>
    </source>
</evidence>